<proteinExistence type="inferred from homology"/>
<evidence type="ECO:0000256" key="5">
    <source>
        <dbReference type="RuleBase" id="RU367024"/>
    </source>
</evidence>
<feature type="coiled-coil region" evidence="6">
    <location>
        <begin position="46"/>
        <end position="83"/>
    </location>
</feature>
<keyword evidence="3 5" id="KW-0378">Hydrolase</keyword>
<organism evidence="8 9">
    <name type="scientific">Zingiber officinale</name>
    <name type="common">Ginger</name>
    <name type="synonym">Amomum zingiber</name>
    <dbReference type="NCBI Taxonomy" id="94328"/>
    <lineage>
        <taxon>Eukaryota</taxon>
        <taxon>Viridiplantae</taxon>
        <taxon>Streptophyta</taxon>
        <taxon>Embryophyta</taxon>
        <taxon>Tracheophyta</taxon>
        <taxon>Spermatophyta</taxon>
        <taxon>Magnoliopsida</taxon>
        <taxon>Liliopsida</taxon>
        <taxon>Zingiberales</taxon>
        <taxon>Zingiberaceae</taxon>
        <taxon>Zingiber</taxon>
    </lineage>
</organism>
<dbReference type="EC" id="3.6.1.23" evidence="5"/>
<evidence type="ECO:0000313" key="9">
    <source>
        <dbReference type="Proteomes" id="UP000734854"/>
    </source>
</evidence>
<keyword evidence="9" id="KW-1185">Reference proteome</keyword>
<keyword evidence="5" id="KW-0479">Metal-binding</keyword>
<evidence type="ECO:0000256" key="6">
    <source>
        <dbReference type="SAM" id="Coils"/>
    </source>
</evidence>
<reference evidence="8 9" key="1">
    <citation type="submission" date="2020-08" db="EMBL/GenBank/DDBJ databases">
        <title>Plant Genome Project.</title>
        <authorList>
            <person name="Zhang R.-G."/>
        </authorList>
    </citation>
    <scope>NUCLEOTIDE SEQUENCE [LARGE SCALE GENOMIC DNA]</scope>
    <source>
        <tissue evidence="8">Rhizome</tissue>
    </source>
</reference>
<dbReference type="CDD" id="cd07557">
    <property type="entry name" value="trimeric_dUTPase"/>
    <property type="match status" value="1"/>
</dbReference>
<comment type="cofactor">
    <cofactor evidence="5">
        <name>Mg(2+)</name>
        <dbReference type="ChEBI" id="CHEBI:18420"/>
    </cofactor>
</comment>
<protein>
    <recommendedName>
        <fullName evidence="5">Deoxyuridine 5'-triphosphate nucleotidohydrolase</fullName>
        <shortName evidence="5">dUTPase</shortName>
        <ecNumber evidence="5">3.6.1.23</ecNumber>
    </recommendedName>
    <alternativeName>
        <fullName evidence="5">dUTP pyrophosphatase</fullName>
    </alternativeName>
</protein>
<comment type="catalytic activity">
    <reaction evidence="5">
        <text>dUTP + H2O = dUMP + diphosphate + H(+)</text>
        <dbReference type="Rhea" id="RHEA:10248"/>
        <dbReference type="ChEBI" id="CHEBI:15377"/>
        <dbReference type="ChEBI" id="CHEBI:15378"/>
        <dbReference type="ChEBI" id="CHEBI:33019"/>
        <dbReference type="ChEBI" id="CHEBI:61555"/>
        <dbReference type="ChEBI" id="CHEBI:246422"/>
        <dbReference type="EC" id="3.6.1.23"/>
    </reaction>
</comment>
<accession>A0A8J5F2R4</accession>
<evidence type="ECO:0000256" key="3">
    <source>
        <dbReference type="ARBA" id="ARBA00022801"/>
    </source>
</evidence>
<dbReference type="InterPro" id="IPR029054">
    <property type="entry name" value="dUTPase-like"/>
</dbReference>
<dbReference type="PANTHER" id="PTHR11241">
    <property type="entry name" value="DEOXYURIDINE 5'-TRIPHOSPHATE NUCLEOTIDOHYDROLASE"/>
    <property type="match status" value="1"/>
</dbReference>
<dbReference type="PANTHER" id="PTHR11241:SF0">
    <property type="entry name" value="DEOXYURIDINE 5'-TRIPHOSPHATE NUCLEOTIDOHYDROLASE"/>
    <property type="match status" value="1"/>
</dbReference>
<dbReference type="SUPFAM" id="SSF51283">
    <property type="entry name" value="dUTPase-like"/>
    <property type="match status" value="1"/>
</dbReference>
<comment type="pathway">
    <text evidence="1 5">Pyrimidine metabolism; dUMP biosynthesis; dUMP from dCTP (dUTP route): step 2/2.</text>
</comment>
<comment type="function">
    <text evidence="5">Involved in nucleotide metabolism via production of dUMP, the immediate precursor of thymidine nucleotides, and decreases the intracellular concentration of dUTP so that uracil cannot be incorporated into DNA.</text>
</comment>
<dbReference type="Proteomes" id="UP000734854">
    <property type="component" value="Unassembled WGS sequence"/>
</dbReference>
<feature type="domain" description="dUTPase-like" evidence="7">
    <location>
        <begin position="231"/>
        <end position="301"/>
    </location>
</feature>
<dbReference type="AlphaFoldDB" id="A0A8J5F2R4"/>
<dbReference type="InterPro" id="IPR033704">
    <property type="entry name" value="dUTPase_trimeric"/>
</dbReference>
<comment type="similarity">
    <text evidence="2 5">Belongs to the dUTPase family.</text>
</comment>
<name>A0A8J5F2R4_ZINOF</name>
<dbReference type="UniPathway" id="UPA00610">
    <property type="reaction ID" value="UER00666"/>
</dbReference>
<evidence type="ECO:0000256" key="2">
    <source>
        <dbReference type="ARBA" id="ARBA00006581"/>
    </source>
</evidence>
<gene>
    <name evidence="8" type="ORF">ZIOFF_063893</name>
</gene>
<comment type="caution">
    <text evidence="8">The sequence shown here is derived from an EMBL/GenBank/DDBJ whole genome shotgun (WGS) entry which is preliminary data.</text>
</comment>
<keyword evidence="5" id="KW-0460">Magnesium</keyword>
<dbReference type="Gene3D" id="2.70.40.10">
    <property type="match status" value="1"/>
</dbReference>
<evidence type="ECO:0000256" key="1">
    <source>
        <dbReference type="ARBA" id="ARBA00005142"/>
    </source>
</evidence>
<keyword evidence="4 5" id="KW-0546">Nucleotide metabolism</keyword>
<dbReference type="InterPro" id="IPR036157">
    <property type="entry name" value="dUTPase-like_sf"/>
</dbReference>
<dbReference type="GO" id="GO:0006226">
    <property type="term" value="P:dUMP biosynthetic process"/>
    <property type="evidence" value="ECO:0007669"/>
    <property type="project" value="UniProtKB-UniRule"/>
</dbReference>
<dbReference type="InterPro" id="IPR008181">
    <property type="entry name" value="dUTPase"/>
</dbReference>
<dbReference type="GO" id="GO:0000287">
    <property type="term" value="F:magnesium ion binding"/>
    <property type="evidence" value="ECO:0007669"/>
    <property type="project" value="UniProtKB-UniRule"/>
</dbReference>
<sequence>MSYINTQATSSYKEALQATEAIEAPSLGFCKPADYKGALSGTIATIKQANTQIQLLVTILEKLESLEDRIKKIEAKANHEISILARGYEGWRNGEANILITRGLVGRLSNTPNVGFAYEVQNVVDYLASHGVRALPGRRYDTRELIGQNWIITPSTVTVPLQPTEVTTNNLIDGRISLHFNNYQVVRTPSPPRYNSRDYEEEEEQMHTVAVLTLDEEEEEVFYIKKISSTAKTPRQASQGAAGYDLAVDQDYIIPPQGQELLSTGISIKTPEGTYARIAPRSSYAMKGIIIGAGVIDSNYRVLADWEF</sequence>
<dbReference type="GO" id="GO:0004170">
    <property type="term" value="F:dUTP diphosphatase activity"/>
    <property type="evidence" value="ECO:0007669"/>
    <property type="project" value="UniProtKB-UniRule"/>
</dbReference>
<keyword evidence="6" id="KW-0175">Coiled coil</keyword>
<dbReference type="Pfam" id="PF00692">
    <property type="entry name" value="dUTPase"/>
    <property type="match status" value="1"/>
</dbReference>
<evidence type="ECO:0000313" key="8">
    <source>
        <dbReference type="EMBL" id="KAG6480393.1"/>
    </source>
</evidence>
<dbReference type="EMBL" id="JACMSC010000017">
    <property type="protein sequence ID" value="KAG6480393.1"/>
    <property type="molecule type" value="Genomic_DNA"/>
</dbReference>
<evidence type="ECO:0000256" key="4">
    <source>
        <dbReference type="ARBA" id="ARBA00023080"/>
    </source>
</evidence>
<evidence type="ECO:0000259" key="7">
    <source>
        <dbReference type="Pfam" id="PF00692"/>
    </source>
</evidence>
<dbReference type="GO" id="GO:0046081">
    <property type="term" value="P:dUTP catabolic process"/>
    <property type="evidence" value="ECO:0007669"/>
    <property type="project" value="UniProtKB-UniRule"/>
</dbReference>